<name>A0A5J4TPA3_9EUKA</name>
<dbReference type="Proteomes" id="UP000324800">
    <property type="component" value="Unassembled WGS sequence"/>
</dbReference>
<proteinExistence type="predicted"/>
<protein>
    <submittedName>
        <fullName evidence="1">Uncharacterized protein</fullName>
    </submittedName>
</protein>
<organism evidence="1 2">
    <name type="scientific">Streblomastix strix</name>
    <dbReference type="NCBI Taxonomy" id="222440"/>
    <lineage>
        <taxon>Eukaryota</taxon>
        <taxon>Metamonada</taxon>
        <taxon>Preaxostyla</taxon>
        <taxon>Oxymonadida</taxon>
        <taxon>Streblomastigidae</taxon>
        <taxon>Streblomastix</taxon>
    </lineage>
</organism>
<dbReference type="AlphaFoldDB" id="A0A5J4TPA3"/>
<reference evidence="1 2" key="1">
    <citation type="submission" date="2019-03" db="EMBL/GenBank/DDBJ databases">
        <title>Single cell metagenomics reveals metabolic interactions within the superorganism composed of flagellate Streblomastix strix and complex community of Bacteroidetes bacteria on its surface.</title>
        <authorList>
            <person name="Treitli S.C."/>
            <person name="Kolisko M."/>
            <person name="Husnik F."/>
            <person name="Keeling P."/>
            <person name="Hampl V."/>
        </authorList>
    </citation>
    <scope>NUCLEOTIDE SEQUENCE [LARGE SCALE GENOMIC DNA]</scope>
    <source>
        <strain evidence="1">ST1C</strain>
    </source>
</reference>
<comment type="caution">
    <text evidence="1">The sequence shown here is derived from an EMBL/GenBank/DDBJ whole genome shotgun (WGS) entry which is preliminary data.</text>
</comment>
<evidence type="ECO:0000313" key="1">
    <source>
        <dbReference type="EMBL" id="KAA6360057.1"/>
    </source>
</evidence>
<gene>
    <name evidence="1" type="ORF">EZS28_044415</name>
</gene>
<dbReference type="EMBL" id="SNRW01027492">
    <property type="protein sequence ID" value="KAA6360057.1"/>
    <property type="molecule type" value="Genomic_DNA"/>
</dbReference>
<sequence length="81" mass="9207">MIQIKRKITTQIALVQIKLPLSSVFDVIGRTFLKFLPSWEQIGASQLVINGLTPNWRAADCKANLRKVSTKQVFYSSKEEL</sequence>
<accession>A0A5J4TPA3</accession>
<evidence type="ECO:0000313" key="2">
    <source>
        <dbReference type="Proteomes" id="UP000324800"/>
    </source>
</evidence>